<gene>
    <name evidence="1" type="ORF">NE863_25835</name>
</gene>
<protein>
    <submittedName>
        <fullName evidence="1">Anti-sigma factor</fullName>
    </submittedName>
</protein>
<organism evidence="1 2">
    <name type="scientific">Ensifer adhaerens</name>
    <name type="common">Sinorhizobium morelense</name>
    <dbReference type="NCBI Taxonomy" id="106592"/>
    <lineage>
        <taxon>Bacteria</taxon>
        <taxon>Pseudomonadati</taxon>
        <taxon>Pseudomonadota</taxon>
        <taxon>Alphaproteobacteria</taxon>
        <taxon>Hyphomicrobiales</taxon>
        <taxon>Rhizobiaceae</taxon>
        <taxon>Sinorhizobium/Ensifer group</taxon>
        <taxon>Ensifer</taxon>
    </lineage>
</organism>
<dbReference type="InterPro" id="IPR041916">
    <property type="entry name" value="Anti_sigma_zinc_sf"/>
</dbReference>
<dbReference type="RefSeq" id="WP_113136200.1">
    <property type="nucleotide sequence ID" value="NZ_CP098808.1"/>
</dbReference>
<evidence type="ECO:0000313" key="1">
    <source>
        <dbReference type="EMBL" id="USJ25885.1"/>
    </source>
</evidence>
<accession>A0A9Q9DBZ2</accession>
<dbReference type="AlphaFoldDB" id="A0A9Q9DBZ2"/>
<dbReference type="Gene3D" id="1.10.10.1320">
    <property type="entry name" value="Anti-sigma factor, zinc-finger domain"/>
    <property type="match status" value="1"/>
</dbReference>
<keyword evidence="1" id="KW-0614">Plasmid</keyword>
<evidence type="ECO:0000313" key="2">
    <source>
        <dbReference type="Proteomes" id="UP001055460"/>
    </source>
</evidence>
<dbReference type="Proteomes" id="UP001055460">
    <property type="component" value="Plasmid pA"/>
</dbReference>
<dbReference type="EMBL" id="CP098808">
    <property type="protein sequence ID" value="USJ25885.1"/>
    <property type="molecule type" value="Genomic_DNA"/>
</dbReference>
<name>A0A9Q9DBZ2_ENSAD</name>
<proteinExistence type="predicted"/>
<reference evidence="1" key="1">
    <citation type="submission" date="2022-06" db="EMBL/GenBank/DDBJ databases">
        <title>Physiological and biochemical characterization and genomic elucidation of a strain of the genus Ensifer adhaerens M8 that combines arsenic oxidation and chromium reduction.</title>
        <authorList>
            <person name="Li X."/>
            <person name="Yu c."/>
        </authorList>
    </citation>
    <scope>NUCLEOTIDE SEQUENCE</scope>
    <source>
        <strain evidence="1">M8</strain>
        <plasmid evidence="1">pA</plasmid>
    </source>
</reference>
<sequence length="270" mass="27408">MSDTEFSDEILMAFADGELDEATMRRVEAALETDDELMARVAMFMETRAAASEALKPVLDEPVPDELVAKVRAMAAAAGDAARAADAPAAAGDNVVAFRRPADQPASPNGSPSRFLMAMAASLLVVVGGAGGYLLRGGGLADPGGVPGAMQVASTVGPALSAILDKAASGDEVAVGEGQGTVRLVSAFELGSGQLCREYELAQPGEPGLVSVACRKASTWQTRLAVAKPEGGDGYAPASSLETVDAFLTSIGAGQPLDADAEKKALSGRK</sequence>
<geneLocation type="plasmid" evidence="1 2">
    <name>pA</name>
</geneLocation>